<protein>
    <submittedName>
        <fullName evidence="1">Uncharacterized protein</fullName>
    </submittedName>
</protein>
<dbReference type="AlphaFoldDB" id="A0A1R4FJ58"/>
<proteinExistence type="predicted"/>
<dbReference type="Proteomes" id="UP000195913">
    <property type="component" value="Unassembled WGS sequence"/>
</dbReference>
<reference evidence="1 2" key="1">
    <citation type="submission" date="2017-02" db="EMBL/GenBank/DDBJ databases">
        <authorList>
            <person name="Peterson S.W."/>
        </authorList>
    </citation>
    <scope>NUCLEOTIDE SEQUENCE [LARGE SCALE GENOMIC DNA]</scope>
    <source>
        <strain evidence="1 2">B Ar 00.02</strain>
    </source>
</reference>
<evidence type="ECO:0000313" key="2">
    <source>
        <dbReference type="Proteomes" id="UP000195913"/>
    </source>
</evidence>
<keyword evidence="2" id="KW-1185">Reference proteome</keyword>
<gene>
    <name evidence="1" type="ORF">FM101_04215</name>
</gene>
<dbReference type="EMBL" id="FUHW01000019">
    <property type="protein sequence ID" value="SJM55916.1"/>
    <property type="molecule type" value="Genomic_DNA"/>
</dbReference>
<name>A0A1R4FJ58_9MICC</name>
<accession>A0A1R4FJ58</accession>
<organism evidence="1 2">
    <name type="scientific">Arthrobacter rhombi</name>
    <dbReference type="NCBI Taxonomy" id="71253"/>
    <lineage>
        <taxon>Bacteria</taxon>
        <taxon>Bacillati</taxon>
        <taxon>Actinomycetota</taxon>
        <taxon>Actinomycetes</taxon>
        <taxon>Micrococcales</taxon>
        <taxon>Micrococcaceae</taxon>
        <taxon>Arthrobacter</taxon>
    </lineage>
</organism>
<evidence type="ECO:0000313" key="1">
    <source>
        <dbReference type="EMBL" id="SJM55916.1"/>
    </source>
</evidence>
<sequence>MVRRGGTPEAFVSVACGADSDMSLLETLQPASAMATTSVGATK</sequence>